<reference evidence="2" key="1">
    <citation type="submission" date="2022-11" db="UniProtKB">
        <authorList>
            <consortium name="WormBaseParasite"/>
        </authorList>
    </citation>
    <scope>IDENTIFICATION</scope>
</reference>
<accession>A0AC34RLY6</accession>
<protein>
    <submittedName>
        <fullName evidence="2">Uncharacterized protein</fullName>
    </submittedName>
</protein>
<dbReference type="WBParaSite" id="JU765_v2.g8226.t1">
    <property type="protein sequence ID" value="JU765_v2.g8226.t1"/>
    <property type="gene ID" value="JU765_v2.g8226"/>
</dbReference>
<dbReference type="Proteomes" id="UP000887576">
    <property type="component" value="Unplaced"/>
</dbReference>
<evidence type="ECO:0000313" key="2">
    <source>
        <dbReference type="WBParaSite" id="JU765_v2.g8226.t1"/>
    </source>
</evidence>
<organism evidence="1 2">
    <name type="scientific">Panagrolaimus sp. JU765</name>
    <dbReference type="NCBI Taxonomy" id="591449"/>
    <lineage>
        <taxon>Eukaryota</taxon>
        <taxon>Metazoa</taxon>
        <taxon>Ecdysozoa</taxon>
        <taxon>Nematoda</taxon>
        <taxon>Chromadorea</taxon>
        <taxon>Rhabditida</taxon>
        <taxon>Tylenchina</taxon>
        <taxon>Panagrolaimomorpha</taxon>
        <taxon>Panagrolaimoidea</taxon>
        <taxon>Panagrolaimidae</taxon>
        <taxon>Panagrolaimus</taxon>
    </lineage>
</organism>
<proteinExistence type="predicted"/>
<evidence type="ECO:0000313" key="1">
    <source>
        <dbReference type="Proteomes" id="UP000887576"/>
    </source>
</evidence>
<name>A0AC34RLY6_9BILA</name>
<sequence length="216" mass="25142">MDDFCIEIADFYDESERLTLDIKDFVFFVGRAIAIDRFDFFKSKLLYAINTCALRSIFIKLPTMDQLVKAVNLIPNVCDLNIGLQDENLAVNSNDFEILTRKIGNKTKLKGIYISNVNIPNNWEKICNENFKKLSNLSYFCITKPVPNIPINVIDLYDLMIERNISVQLWNIPDDSFVELPEFKSRFKLQKRNPNQKRLLIATINKSYDFLLVLNV</sequence>